<organism evidence="1 2">
    <name type="scientific">Acrocarpospora macrocephala</name>
    <dbReference type="NCBI Taxonomy" id="150177"/>
    <lineage>
        <taxon>Bacteria</taxon>
        <taxon>Bacillati</taxon>
        <taxon>Actinomycetota</taxon>
        <taxon>Actinomycetes</taxon>
        <taxon>Streptosporangiales</taxon>
        <taxon>Streptosporangiaceae</taxon>
        <taxon>Acrocarpospora</taxon>
    </lineage>
</organism>
<accession>A0A5M3WXR8</accession>
<keyword evidence="2" id="KW-1185">Reference proteome</keyword>
<gene>
    <name evidence="1" type="ORF">Amac_071370</name>
</gene>
<dbReference type="OrthoDB" id="2375018at2"/>
<name>A0A5M3WXR8_9ACTN</name>
<proteinExistence type="predicted"/>
<protein>
    <recommendedName>
        <fullName evidence="3">SnoaL-like domain-containing protein</fullName>
    </recommendedName>
</protein>
<dbReference type="EMBL" id="BLAE01000047">
    <property type="protein sequence ID" value="GES13540.1"/>
    <property type="molecule type" value="Genomic_DNA"/>
</dbReference>
<evidence type="ECO:0000313" key="2">
    <source>
        <dbReference type="Proteomes" id="UP000331127"/>
    </source>
</evidence>
<dbReference type="Proteomes" id="UP000331127">
    <property type="component" value="Unassembled WGS sequence"/>
</dbReference>
<comment type="caution">
    <text evidence="1">The sequence shown here is derived from an EMBL/GenBank/DDBJ whole genome shotgun (WGS) entry which is preliminary data.</text>
</comment>
<evidence type="ECO:0008006" key="3">
    <source>
        <dbReference type="Google" id="ProtNLM"/>
    </source>
</evidence>
<dbReference type="RefSeq" id="WP_155358785.1">
    <property type="nucleotide sequence ID" value="NZ_BAAAHL010000058.1"/>
</dbReference>
<sequence length="193" mass="22147">MAKLDITNVPRELDEFIATSGNSRHRQIAEVVRRHYLLELTGRGDELFAEDMMAETPLYYMNIDGLSITLRGTEEVRAFYESQHGVMLAATDVTQVVNDYGYWTECQFNWYLTGAALAAQGVEVSSPDATYIKKSWISMYWPFDDRARMLGEHIYEHLDIAEIIPIPVEDFITLEHAQEVLTPLLRPLPIYTP</sequence>
<reference evidence="1 2" key="1">
    <citation type="submission" date="2019-10" db="EMBL/GenBank/DDBJ databases">
        <title>Whole genome shotgun sequence of Acrocarpospora macrocephala NBRC 16266.</title>
        <authorList>
            <person name="Ichikawa N."/>
            <person name="Kimura A."/>
            <person name="Kitahashi Y."/>
            <person name="Komaki H."/>
            <person name="Oguchi A."/>
        </authorList>
    </citation>
    <scope>NUCLEOTIDE SEQUENCE [LARGE SCALE GENOMIC DNA]</scope>
    <source>
        <strain evidence="1 2">NBRC 16266</strain>
    </source>
</reference>
<dbReference type="AlphaFoldDB" id="A0A5M3WXR8"/>
<evidence type="ECO:0000313" key="1">
    <source>
        <dbReference type="EMBL" id="GES13540.1"/>
    </source>
</evidence>